<proteinExistence type="inferred from homology"/>
<organism evidence="3 4">
    <name type="scientific">Rubrivivax benzoatilyticus</name>
    <dbReference type="NCBI Taxonomy" id="316997"/>
    <lineage>
        <taxon>Bacteria</taxon>
        <taxon>Pseudomonadati</taxon>
        <taxon>Pseudomonadota</taxon>
        <taxon>Betaproteobacteria</taxon>
        <taxon>Burkholderiales</taxon>
        <taxon>Sphaerotilaceae</taxon>
        <taxon>Rubrivivax</taxon>
    </lineage>
</organism>
<dbReference type="InterPro" id="IPR029052">
    <property type="entry name" value="Metallo-depent_PP-like"/>
</dbReference>
<dbReference type="Gene3D" id="3.60.21.10">
    <property type="match status" value="1"/>
</dbReference>
<gene>
    <name evidence="3" type="ORF">G7087_17530</name>
</gene>
<accession>A0ABX0HYX2</accession>
<evidence type="ECO:0000256" key="1">
    <source>
        <dbReference type="ARBA" id="ARBA00005662"/>
    </source>
</evidence>
<name>A0ABX0HYX2_9BURK</name>
<comment type="similarity">
    <text evidence="1">Belongs to the CapA family.</text>
</comment>
<dbReference type="RefSeq" id="WP_009858218.1">
    <property type="nucleotide sequence ID" value="NZ_JAAOCD010000011.1"/>
</dbReference>
<dbReference type="CDD" id="cd07381">
    <property type="entry name" value="MPP_CapA"/>
    <property type="match status" value="1"/>
</dbReference>
<keyword evidence="4" id="KW-1185">Reference proteome</keyword>
<dbReference type="SMART" id="SM00854">
    <property type="entry name" value="PGA_cap"/>
    <property type="match status" value="1"/>
</dbReference>
<dbReference type="Proteomes" id="UP000802098">
    <property type="component" value="Unassembled WGS sequence"/>
</dbReference>
<evidence type="ECO:0000313" key="3">
    <source>
        <dbReference type="EMBL" id="NHL00188.1"/>
    </source>
</evidence>
<sequence>MKRRDFNAALLAGTWAAAGAAGAEPQPTLSLVFVGDVMLADGPGRVLRRGGNPFAPTAALLAGADLRIANLECVVARGGRADDKPWTFRADPRVLALLRRHVDAVSLANNHSGDFGREAFAEMLGALKAHGLPYFGGGHDLAEAHRPLIVERRGLRLALLGYDEYFPRYFEAGHDHPGVAWSEDEQVVFDIRRARTTADLVIPFMHWGEEGRPTANERQRALARLMIDAGADAVVGTHPHIVQDVEFHRGKPIVYSLGNFVFDGFDKPENNTGWVLRLEIGREGVRSLRRAVVRMDREGTPHPVEDFAELMPAR</sequence>
<dbReference type="PANTHER" id="PTHR33393:SF13">
    <property type="entry name" value="PGA BIOSYNTHESIS PROTEIN CAPA"/>
    <property type="match status" value="1"/>
</dbReference>
<feature type="domain" description="Capsule synthesis protein CapA" evidence="2">
    <location>
        <begin position="30"/>
        <end position="264"/>
    </location>
</feature>
<dbReference type="InterPro" id="IPR052169">
    <property type="entry name" value="CW_Biosynth-Accessory"/>
</dbReference>
<reference evidence="3 4" key="1">
    <citation type="submission" date="2020-03" db="EMBL/GenBank/DDBJ databases">
        <title>Rubrivivax benzoatilyticus JA2 (sequenced after 10 years sub-culturing).</title>
        <authorList>
            <person name="Gupta D."/>
            <person name="Chintalapati S."/>
            <person name="Chintalapati V.R."/>
        </authorList>
    </citation>
    <scope>NUCLEOTIDE SEQUENCE [LARGE SCALE GENOMIC DNA]</scope>
    <source>
        <strain evidence="3 4">JA2-Mal</strain>
    </source>
</reference>
<dbReference type="InterPro" id="IPR019079">
    <property type="entry name" value="Capsule_synth_CapA"/>
</dbReference>
<dbReference type="PANTHER" id="PTHR33393">
    <property type="entry name" value="POLYGLUTAMINE SYNTHESIS ACCESSORY PROTEIN RV0574C-RELATED"/>
    <property type="match status" value="1"/>
</dbReference>
<evidence type="ECO:0000259" key="2">
    <source>
        <dbReference type="SMART" id="SM00854"/>
    </source>
</evidence>
<evidence type="ECO:0000313" key="4">
    <source>
        <dbReference type="Proteomes" id="UP000802098"/>
    </source>
</evidence>
<protein>
    <submittedName>
        <fullName evidence="3">CapA family protein</fullName>
    </submittedName>
</protein>
<dbReference type="Pfam" id="PF09587">
    <property type="entry name" value="PGA_cap"/>
    <property type="match status" value="1"/>
</dbReference>
<dbReference type="SUPFAM" id="SSF56300">
    <property type="entry name" value="Metallo-dependent phosphatases"/>
    <property type="match status" value="1"/>
</dbReference>
<comment type="caution">
    <text evidence="3">The sequence shown here is derived from an EMBL/GenBank/DDBJ whole genome shotgun (WGS) entry which is preliminary data.</text>
</comment>
<dbReference type="EMBL" id="JAAOCD010000011">
    <property type="protein sequence ID" value="NHL00188.1"/>
    <property type="molecule type" value="Genomic_DNA"/>
</dbReference>